<organism evidence="1 2">
    <name type="scientific">Massarina eburnea CBS 473.64</name>
    <dbReference type="NCBI Taxonomy" id="1395130"/>
    <lineage>
        <taxon>Eukaryota</taxon>
        <taxon>Fungi</taxon>
        <taxon>Dikarya</taxon>
        <taxon>Ascomycota</taxon>
        <taxon>Pezizomycotina</taxon>
        <taxon>Dothideomycetes</taxon>
        <taxon>Pleosporomycetidae</taxon>
        <taxon>Pleosporales</taxon>
        <taxon>Massarineae</taxon>
        <taxon>Massarinaceae</taxon>
        <taxon>Massarina</taxon>
    </lineage>
</organism>
<accession>A0A6A6RWT8</accession>
<gene>
    <name evidence="1" type="ORF">P280DRAFT_41692</name>
</gene>
<dbReference type="AlphaFoldDB" id="A0A6A6RWT8"/>
<name>A0A6A6RWT8_9PLEO</name>
<reference evidence="1" key="1">
    <citation type="journal article" date="2020" name="Stud. Mycol.">
        <title>101 Dothideomycetes genomes: a test case for predicting lifestyles and emergence of pathogens.</title>
        <authorList>
            <person name="Haridas S."/>
            <person name="Albert R."/>
            <person name="Binder M."/>
            <person name="Bloem J."/>
            <person name="Labutti K."/>
            <person name="Salamov A."/>
            <person name="Andreopoulos B."/>
            <person name="Baker S."/>
            <person name="Barry K."/>
            <person name="Bills G."/>
            <person name="Bluhm B."/>
            <person name="Cannon C."/>
            <person name="Castanera R."/>
            <person name="Culley D."/>
            <person name="Daum C."/>
            <person name="Ezra D."/>
            <person name="Gonzalez J."/>
            <person name="Henrissat B."/>
            <person name="Kuo A."/>
            <person name="Liang C."/>
            <person name="Lipzen A."/>
            <person name="Lutzoni F."/>
            <person name="Magnuson J."/>
            <person name="Mondo S."/>
            <person name="Nolan M."/>
            <person name="Ohm R."/>
            <person name="Pangilinan J."/>
            <person name="Park H.-J."/>
            <person name="Ramirez L."/>
            <person name="Alfaro M."/>
            <person name="Sun H."/>
            <person name="Tritt A."/>
            <person name="Yoshinaga Y."/>
            <person name="Zwiers L.-H."/>
            <person name="Turgeon B."/>
            <person name="Goodwin S."/>
            <person name="Spatafora J."/>
            <person name="Crous P."/>
            <person name="Grigoriev I."/>
        </authorList>
    </citation>
    <scope>NUCLEOTIDE SEQUENCE</scope>
    <source>
        <strain evidence="1">CBS 473.64</strain>
    </source>
</reference>
<keyword evidence="2" id="KW-1185">Reference proteome</keyword>
<evidence type="ECO:0000313" key="2">
    <source>
        <dbReference type="Proteomes" id="UP000799753"/>
    </source>
</evidence>
<dbReference type="EMBL" id="MU006786">
    <property type="protein sequence ID" value="KAF2639595.1"/>
    <property type="molecule type" value="Genomic_DNA"/>
</dbReference>
<sequence>MRVFFFLGVCVCVCVRIFMCVCVCGLISNDLFFSLALPFSFPVRLPSLLGYIHIVFHGPRGAVGPAWLCPYVRWLCSVSISGPWG</sequence>
<proteinExistence type="predicted"/>
<protein>
    <submittedName>
        <fullName evidence="1">Uncharacterized protein</fullName>
    </submittedName>
</protein>
<evidence type="ECO:0000313" key="1">
    <source>
        <dbReference type="EMBL" id="KAF2639595.1"/>
    </source>
</evidence>
<dbReference type="Proteomes" id="UP000799753">
    <property type="component" value="Unassembled WGS sequence"/>
</dbReference>